<feature type="domain" description="C1q" evidence="4">
    <location>
        <begin position="1"/>
        <end position="133"/>
    </location>
</feature>
<keyword evidence="3" id="KW-0732">Signal</keyword>
<protein>
    <recommendedName>
        <fullName evidence="4">C1q domain-containing protein</fullName>
    </recommendedName>
</protein>
<dbReference type="PANTHER" id="PTHR22923">
    <property type="entry name" value="CEREBELLIN-RELATED"/>
    <property type="match status" value="1"/>
</dbReference>
<dbReference type="EMBL" id="JARBDR010000921">
    <property type="protein sequence ID" value="KAJ8298861.1"/>
    <property type="molecule type" value="Genomic_DNA"/>
</dbReference>
<dbReference type="InterPro" id="IPR008983">
    <property type="entry name" value="Tumour_necrosis_fac-like_dom"/>
</dbReference>
<evidence type="ECO:0000256" key="3">
    <source>
        <dbReference type="ARBA" id="ARBA00022729"/>
    </source>
</evidence>
<organism evidence="5 6">
    <name type="scientific">Tegillarca granosa</name>
    <name type="common">Malaysian cockle</name>
    <name type="synonym">Anadara granosa</name>
    <dbReference type="NCBI Taxonomy" id="220873"/>
    <lineage>
        <taxon>Eukaryota</taxon>
        <taxon>Metazoa</taxon>
        <taxon>Spiralia</taxon>
        <taxon>Lophotrochozoa</taxon>
        <taxon>Mollusca</taxon>
        <taxon>Bivalvia</taxon>
        <taxon>Autobranchia</taxon>
        <taxon>Pteriomorphia</taxon>
        <taxon>Arcoida</taxon>
        <taxon>Arcoidea</taxon>
        <taxon>Arcidae</taxon>
        <taxon>Tegillarca</taxon>
    </lineage>
</organism>
<evidence type="ECO:0000313" key="5">
    <source>
        <dbReference type="EMBL" id="KAJ8298861.1"/>
    </source>
</evidence>
<evidence type="ECO:0000256" key="2">
    <source>
        <dbReference type="ARBA" id="ARBA00022525"/>
    </source>
</evidence>
<dbReference type="InterPro" id="IPR001073">
    <property type="entry name" value="C1q_dom"/>
</dbReference>
<proteinExistence type="predicted"/>
<comment type="subcellular location">
    <subcellularLocation>
        <location evidence="1">Secreted</location>
    </subcellularLocation>
</comment>
<evidence type="ECO:0000259" key="4">
    <source>
        <dbReference type="PROSITE" id="PS50871"/>
    </source>
</evidence>
<dbReference type="InterPro" id="IPR050822">
    <property type="entry name" value="Cerebellin_Synaptic_Org"/>
</dbReference>
<dbReference type="Gene3D" id="2.60.120.40">
    <property type="match status" value="1"/>
</dbReference>
<name>A0ABQ9E388_TEGGR</name>
<dbReference type="PRINTS" id="PR00007">
    <property type="entry name" value="COMPLEMNTC1Q"/>
</dbReference>
<dbReference type="Proteomes" id="UP001217089">
    <property type="component" value="Unassembled WGS sequence"/>
</dbReference>
<evidence type="ECO:0000256" key="1">
    <source>
        <dbReference type="ARBA" id="ARBA00004613"/>
    </source>
</evidence>
<accession>A0ABQ9E388</accession>
<dbReference type="PANTHER" id="PTHR22923:SF116">
    <property type="entry name" value="C1Q DOMAIN-CONTAINING PROTEIN"/>
    <property type="match status" value="1"/>
</dbReference>
<keyword evidence="2" id="KW-0964">Secreted</keyword>
<reference evidence="5 6" key="1">
    <citation type="submission" date="2022-12" db="EMBL/GenBank/DDBJ databases">
        <title>Chromosome-level genome of Tegillarca granosa.</title>
        <authorList>
            <person name="Kim J."/>
        </authorList>
    </citation>
    <scope>NUCLEOTIDE SEQUENCE [LARGE SCALE GENOMIC DNA]</scope>
    <source>
        <strain evidence="5">Teg-2019</strain>
        <tissue evidence="5">Adductor muscle</tissue>
    </source>
</reference>
<keyword evidence="6" id="KW-1185">Reference proteome</keyword>
<gene>
    <name evidence="5" type="ORF">KUTeg_022921</name>
</gene>
<dbReference type="SMART" id="SM00110">
    <property type="entry name" value="C1Q"/>
    <property type="match status" value="1"/>
</dbReference>
<dbReference type="SUPFAM" id="SSF49842">
    <property type="entry name" value="TNF-like"/>
    <property type="match status" value="1"/>
</dbReference>
<dbReference type="Pfam" id="PF00386">
    <property type="entry name" value="C1q"/>
    <property type="match status" value="1"/>
</dbReference>
<evidence type="ECO:0000313" key="6">
    <source>
        <dbReference type="Proteomes" id="UP001217089"/>
    </source>
</evidence>
<sequence length="133" mass="14678">MNVAFHAWLSKGGTKGATVRYNRVTSNIGNGYNVNTGKFVAPVSGTYLFSVTVMGKSGCNEHLDIFKNNDRVGMVRSEKSKDLDSGTNVLVMDVTSSDVVYLKCFENGACQCLFTYKDYAYNTFSGFLIKQHN</sequence>
<comment type="caution">
    <text evidence="5">The sequence shown here is derived from an EMBL/GenBank/DDBJ whole genome shotgun (WGS) entry which is preliminary data.</text>
</comment>
<dbReference type="PROSITE" id="PS50871">
    <property type="entry name" value="C1Q"/>
    <property type="match status" value="1"/>
</dbReference>